<evidence type="ECO:0000256" key="4">
    <source>
        <dbReference type="RuleBase" id="RU363090"/>
    </source>
</evidence>
<organism evidence="5 6">
    <name type="scientific">Rhodnius prolixus</name>
    <name type="common">Triatomid bug</name>
    <dbReference type="NCBI Taxonomy" id="13249"/>
    <lineage>
        <taxon>Eukaryota</taxon>
        <taxon>Metazoa</taxon>
        <taxon>Ecdysozoa</taxon>
        <taxon>Arthropoda</taxon>
        <taxon>Hexapoda</taxon>
        <taxon>Insecta</taxon>
        <taxon>Pterygota</taxon>
        <taxon>Neoptera</taxon>
        <taxon>Paraneoptera</taxon>
        <taxon>Hemiptera</taxon>
        <taxon>Heteroptera</taxon>
        <taxon>Panheteroptera</taxon>
        <taxon>Cimicomorpha</taxon>
        <taxon>Reduviidae</taxon>
        <taxon>Triatominae</taxon>
        <taxon>Rhodnius</taxon>
    </lineage>
</organism>
<dbReference type="PANTHER" id="PTHR12400">
    <property type="entry name" value="INOSITOL POLYPHOSPHATE KINASE"/>
    <property type="match status" value="1"/>
</dbReference>
<reference evidence="5" key="1">
    <citation type="submission" date="2015-05" db="UniProtKB">
        <authorList>
            <consortium name="EnsemblMetazoa"/>
        </authorList>
    </citation>
    <scope>IDENTIFICATION</scope>
</reference>
<evidence type="ECO:0000313" key="6">
    <source>
        <dbReference type="Proteomes" id="UP000015103"/>
    </source>
</evidence>
<dbReference type="AlphaFoldDB" id="T1I4M6"/>
<dbReference type="GO" id="GO:0046854">
    <property type="term" value="P:phosphatidylinositol phosphate biosynthetic process"/>
    <property type="evidence" value="ECO:0007669"/>
    <property type="project" value="TreeGrafter"/>
</dbReference>
<sequence length="159" mass="17843">NLKEYVFCVCVVIGKEYIVYMVWRETISSTATLGFRIEGIKKSDGKSSKDFKTTRTLAQIKEAFKDFADGFPLAVVRSYACFKLLESMIGSSLLFVHDQKNANVWLIDFAKTLELPKRITIDHASSWVVGNHEDGYLIGLNNLISIFSEMNAEAGTKTS</sequence>
<dbReference type="VEuPathDB" id="VectorBase:RPRC011245"/>
<proteinExistence type="inferred from homology"/>
<dbReference type="STRING" id="13249.T1I4M6"/>
<dbReference type="GO" id="GO:0032958">
    <property type="term" value="P:inositol phosphate biosynthetic process"/>
    <property type="evidence" value="ECO:0007669"/>
    <property type="project" value="InterPro"/>
</dbReference>
<dbReference type="InParanoid" id="T1I4M6"/>
<dbReference type="InterPro" id="IPR005522">
    <property type="entry name" value="IPK"/>
</dbReference>
<comment type="similarity">
    <text evidence="1 4">Belongs to the inositol phosphokinase (IPK) family.</text>
</comment>
<dbReference type="Pfam" id="PF03770">
    <property type="entry name" value="IPK"/>
    <property type="match status" value="1"/>
</dbReference>
<dbReference type="Proteomes" id="UP000015103">
    <property type="component" value="Unassembled WGS sequence"/>
</dbReference>
<accession>T1I4M6</accession>
<dbReference type="HOGENOM" id="CLU_110831_0_0_1"/>
<keyword evidence="2 4" id="KW-0808">Transferase</keyword>
<evidence type="ECO:0000256" key="3">
    <source>
        <dbReference type="ARBA" id="ARBA00022777"/>
    </source>
</evidence>
<name>T1I4M6_RHOPR</name>
<dbReference type="InterPro" id="IPR038286">
    <property type="entry name" value="IPK_sf"/>
</dbReference>
<dbReference type="OMA" id="MAWRETI"/>
<evidence type="ECO:0000313" key="5">
    <source>
        <dbReference type="EnsemblMetazoa" id="RPRC011245-PA"/>
    </source>
</evidence>
<dbReference type="EnsemblMetazoa" id="RPRC011245-RA">
    <property type="protein sequence ID" value="RPRC011245-PA"/>
    <property type="gene ID" value="RPRC011245"/>
</dbReference>
<dbReference type="EMBL" id="ACPB03023431">
    <property type="status" value="NOT_ANNOTATED_CDS"/>
    <property type="molecule type" value="Genomic_DNA"/>
</dbReference>
<keyword evidence="3 4" id="KW-0418">Kinase</keyword>
<keyword evidence="6" id="KW-1185">Reference proteome</keyword>
<dbReference type="SUPFAM" id="SSF56104">
    <property type="entry name" value="SAICAR synthase-like"/>
    <property type="match status" value="1"/>
</dbReference>
<dbReference type="GO" id="GO:0005737">
    <property type="term" value="C:cytoplasm"/>
    <property type="evidence" value="ECO:0007669"/>
    <property type="project" value="TreeGrafter"/>
</dbReference>
<dbReference type="eggNOG" id="KOG1621">
    <property type="taxonomic scope" value="Eukaryota"/>
</dbReference>
<dbReference type="PANTHER" id="PTHR12400:SF97">
    <property type="entry name" value="KINASE"/>
    <property type="match status" value="1"/>
</dbReference>
<evidence type="ECO:0000256" key="2">
    <source>
        <dbReference type="ARBA" id="ARBA00022679"/>
    </source>
</evidence>
<dbReference type="EC" id="2.7.-.-" evidence="4"/>
<protein>
    <recommendedName>
        <fullName evidence="4">Kinase</fullName>
        <ecNumber evidence="4">2.7.-.-</ecNumber>
    </recommendedName>
</protein>
<evidence type="ECO:0000256" key="1">
    <source>
        <dbReference type="ARBA" id="ARBA00007374"/>
    </source>
</evidence>
<dbReference type="GO" id="GO:0005634">
    <property type="term" value="C:nucleus"/>
    <property type="evidence" value="ECO:0007669"/>
    <property type="project" value="TreeGrafter"/>
</dbReference>
<dbReference type="Gene3D" id="3.30.470.160">
    <property type="entry name" value="Inositol polyphosphate kinase"/>
    <property type="match status" value="1"/>
</dbReference>
<dbReference type="GO" id="GO:0000828">
    <property type="term" value="F:inositol hexakisphosphate kinase activity"/>
    <property type="evidence" value="ECO:0007669"/>
    <property type="project" value="TreeGrafter"/>
</dbReference>